<name>A0A5B2VFR2_9HYPH</name>
<dbReference type="Proteomes" id="UP000323142">
    <property type="component" value="Unassembled WGS sequence"/>
</dbReference>
<comment type="caution">
    <text evidence="1">The sequence shown here is derived from an EMBL/GenBank/DDBJ whole genome shotgun (WGS) entry which is preliminary data.</text>
</comment>
<dbReference type="Gene3D" id="3.40.50.2300">
    <property type="match status" value="1"/>
</dbReference>
<proteinExistence type="predicted"/>
<reference evidence="1 2" key="2">
    <citation type="submission" date="2019-09" db="EMBL/GenBank/DDBJ databases">
        <authorList>
            <person name="Jin C."/>
        </authorList>
    </citation>
    <scope>NUCLEOTIDE SEQUENCE [LARGE SCALE GENOMIC DNA]</scope>
    <source>
        <strain evidence="1 2">BN140002</strain>
    </source>
</reference>
<protein>
    <recommendedName>
        <fullName evidence="3">Response regulatory domain-containing protein</fullName>
    </recommendedName>
</protein>
<dbReference type="OrthoDB" id="8018850at2"/>
<evidence type="ECO:0008006" key="3">
    <source>
        <dbReference type="Google" id="ProtNLM"/>
    </source>
</evidence>
<reference evidence="1 2" key="1">
    <citation type="submission" date="2019-09" db="EMBL/GenBank/DDBJ databases">
        <title>Salinarimonas rosea gen. nov., sp. nov., a new member of the a-2 subgroup of the Proteobacteria.</title>
        <authorList>
            <person name="Liu J."/>
        </authorList>
    </citation>
    <scope>NUCLEOTIDE SEQUENCE [LARGE SCALE GENOMIC DNA]</scope>
    <source>
        <strain evidence="1 2">BN140002</strain>
    </source>
</reference>
<keyword evidence="2" id="KW-1185">Reference proteome</keyword>
<dbReference type="RefSeq" id="WP_149817771.1">
    <property type="nucleotide sequence ID" value="NZ_VUOA01000021.1"/>
</dbReference>
<sequence>MSEFYKVLVVDDGERSADHALSAELAELGFASVTTSLETTEEVLAILPSPTAILLQMPRSHGHPNYKLFQDLARRLRKLEATSNIPVIVVDPAARSVGGGYAAALQAHVASSKAE</sequence>
<accession>A0A5B2VFR2</accession>
<evidence type="ECO:0000313" key="2">
    <source>
        <dbReference type="Proteomes" id="UP000323142"/>
    </source>
</evidence>
<dbReference type="AlphaFoldDB" id="A0A5B2VFR2"/>
<organism evidence="1 2">
    <name type="scientific">Salinarimonas soli</name>
    <dbReference type="NCBI Taxonomy" id="1638099"/>
    <lineage>
        <taxon>Bacteria</taxon>
        <taxon>Pseudomonadati</taxon>
        <taxon>Pseudomonadota</taxon>
        <taxon>Alphaproteobacteria</taxon>
        <taxon>Hyphomicrobiales</taxon>
        <taxon>Salinarimonadaceae</taxon>
        <taxon>Salinarimonas</taxon>
    </lineage>
</organism>
<dbReference type="EMBL" id="VUOA01000021">
    <property type="protein sequence ID" value="KAA2236977.1"/>
    <property type="molecule type" value="Genomic_DNA"/>
</dbReference>
<evidence type="ECO:0000313" key="1">
    <source>
        <dbReference type="EMBL" id="KAA2236977.1"/>
    </source>
</evidence>
<gene>
    <name evidence="1" type="ORF">F0L46_11945</name>
</gene>